<organism evidence="2 3">
    <name type="scientific">Candidatus Roizmanbacteria bacterium GW2011_GWA2_33_33</name>
    <dbReference type="NCBI Taxonomy" id="1618476"/>
    <lineage>
        <taxon>Bacteria</taxon>
        <taxon>Candidatus Roizmaniibacteriota</taxon>
    </lineage>
</organism>
<accession>A0A0G0CE66</accession>
<dbReference type="EMBL" id="LBPD01000033">
    <property type="protein sequence ID" value="KKP49565.1"/>
    <property type="molecule type" value="Genomic_DNA"/>
</dbReference>
<comment type="caution">
    <text evidence="2">The sequence shown here is derived from an EMBL/GenBank/DDBJ whole genome shotgun (WGS) entry which is preliminary data.</text>
</comment>
<sequence length="331" mass="37476">MIDQIIQLLYSALFFITPLLMTKSTSELFEFNKMLFIYGSTVLVAFFWITKMVINKKIILKKTPLDIPIVIFFLSQLISTVTSLDIHTSFFGYYGRFNGGLLSTTCYVLLYYGLVSNIVNVEKLLKTILASSLLVILWAIPGHFGRDLTCLLFAGKFNNSCWDNTTLAFRPELRAFSTLGQPNWLGAYLASVFFIGIYFMVKNIINVETRHASSLRNQILISIYLFLNFSMILMSRSRSAIGAVVVGLMLFVAYYSYFIKTNFKKILLILLLVTIIPVFLFKTGENKIDKILNFEFSILNSKKKPLIPNSLVSNPSSSVTELVLSALLPIT</sequence>
<feature type="transmembrane region" description="Helical" evidence="1">
    <location>
        <begin position="65"/>
        <end position="84"/>
    </location>
</feature>
<feature type="transmembrane region" description="Helical" evidence="1">
    <location>
        <begin position="217"/>
        <end position="234"/>
    </location>
</feature>
<feature type="transmembrane region" description="Helical" evidence="1">
    <location>
        <begin position="124"/>
        <end position="144"/>
    </location>
</feature>
<protein>
    <recommendedName>
        <fullName evidence="4">O-antigen polymerase</fullName>
    </recommendedName>
</protein>
<evidence type="ECO:0000256" key="1">
    <source>
        <dbReference type="SAM" id="Phobius"/>
    </source>
</evidence>
<keyword evidence="1" id="KW-0472">Membrane</keyword>
<reference evidence="2 3" key="1">
    <citation type="journal article" date="2015" name="Nature">
        <title>rRNA introns, odd ribosomes, and small enigmatic genomes across a large radiation of phyla.</title>
        <authorList>
            <person name="Brown C.T."/>
            <person name="Hug L.A."/>
            <person name="Thomas B.C."/>
            <person name="Sharon I."/>
            <person name="Castelle C.J."/>
            <person name="Singh A."/>
            <person name="Wilkins M.J."/>
            <person name="Williams K.H."/>
            <person name="Banfield J.F."/>
        </authorList>
    </citation>
    <scope>NUCLEOTIDE SEQUENCE [LARGE SCALE GENOMIC DNA]</scope>
</reference>
<name>A0A0G0CE66_9BACT</name>
<evidence type="ECO:0008006" key="4">
    <source>
        <dbReference type="Google" id="ProtNLM"/>
    </source>
</evidence>
<feature type="transmembrane region" description="Helical" evidence="1">
    <location>
        <begin position="240"/>
        <end position="259"/>
    </location>
</feature>
<keyword evidence="1" id="KW-1133">Transmembrane helix</keyword>
<evidence type="ECO:0000313" key="3">
    <source>
        <dbReference type="Proteomes" id="UP000034045"/>
    </source>
</evidence>
<proteinExistence type="predicted"/>
<feature type="transmembrane region" description="Helical" evidence="1">
    <location>
        <begin position="266"/>
        <end position="284"/>
    </location>
</feature>
<feature type="transmembrane region" description="Helical" evidence="1">
    <location>
        <begin position="90"/>
        <end position="112"/>
    </location>
</feature>
<evidence type="ECO:0000313" key="2">
    <source>
        <dbReference type="EMBL" id="KKP49565.1"/>
    </source>
</evidence>
<feature type="transmembrane region" description="Helical" evidence="1">
    <location>
        <begin position="34"/>
        <end position="53"/>
    </location>
</feature>
<keyword evidence="1" id="KW-0812">Transmembrane</keyword>
<gene>
    <name evidence="2" type="ORF">UR42_C0033G0006</name>
</gene>
<feature type="transmembrane region" description="Helical" evidence="1">
    <location>
        <begin position="5"/>
        <end position="22"/>
    </location>
</feature>
<dbReference type="AlphaFoldDB" id="A0A0G0CE66"/>
<dbReference type="InterPro" id="IPR051533">
    <property type="entry name" value="WaaL-like"/>
</dbReference>
<dbReference type="PANTHER" id="PTHR37422:SF17">
    <property type="entry name" value="O-ANTIGEN LIGASE"/>
    <property type="match status" value="1"/>
</dbReference>
<feature type="transmembrane region" description="Helical" evidence="1">
    <location>
        <begin position="185"/>
        <end position="205"/>
    </location>
</feature>
<dbReference type="PANTHER" id="PTHR37422">
    <property type="entry name" value="TEICHURONIC ACID BIOSYNTHESIS PROTEIN TUAE"/>
    <property type="match status" value="1"/>
</dbReference>
<dbReference type="Proteomes" id="UP000034045">
    <property type="component" value="Unassembled WGS sequence"/>
</dbReference>